<name>D6RCV3_MOUSE</name>
<proteinExistence type="predicted"/>
<reference evidence="1 3" key="1">
    <citation type="journal article" date="2009" name="PLoS Biol.">
        <title>Lineage-specific biology revealed by a finished genome assembly of the mouse.</title>
        <authorList>
            <consortium name="Mouse Genome Sequencing Consortium"/>
            <person name="Church D.M."/>
            <person name="Goodstadt L."/>
            <person name="Hillier L.W."/>
            <person name="Zody M.C."/>
            <person name="Goldstein S."/>
            <person name="She X."/>
            <person name="Bult C.J."/>
            <person name="Agarwala R."/>
            <person name="Cherry J.L."/>
            <person name="DiCuccio M."/>
            <person name="Hlavina W."/>
            <person name="Kapustin Y."/>
            <person name="Meric P."/>
            <person name="Maglott D."/>
            <person name="Birtle Z."/>
            <person name="Marques A.C."/>
            <person name="Graves T."/>
            <person name="Zhou S."/>
            <person name="Teague B."/>
            <person name="Potamousis K."/>
            <person name="Churas C."/>
            <person name="Place M."/>
            <person name="Herschleb J."/>
            <person name="Runnheim R."/>
            <person name="Forrest D."/>
            <person name="Amos-Landgraf J."/>
            <person name="Schwartz D.C."/>
            <person name="Cheng Z."/>
            <person name="Lindblad-Toh K."/>
            <person name="Eichler E.E."/>
            <person name="Ponting C.P."/>
        </authorList>
    </citation>
    <scope>NUCLEOTIDE SEQUENCE [LARGE SCALE GENOMIC DNA]</scope>
    <source>
        <strain evidence="1 3">C57BL/6J</strain>
    </source>
</reference>
<sequence>MPLPVQVFNLQQVRLAARHGGRLQPERQPVGLHVAFRGGRGTHAD</sequence>
<evidence type="ECO:0000313" key="3">
    <source>
        <dbReference type="Proteomes" id="UP000000589"/>
    </source>
</evidence>
<dbReference type="Bgee" id="ENSMUSG00000025156">
    <property type="expression patterns" value="Expressed in spermatocyte and 72 other cell types or tissues"/>
</dbReference>
<reference evidence="1" key="4">
    <citation type="submission" date="2025-09" db="UniProtKB">
        <authorList>
            <consortium name="Ensembl"/>
        </authorList>
    </citation>
    <scope>IDENTIFICATION</scope>
    <source>
        <strain evidence="1">C57BL/6J</strain>
    </source>
</reference>
<dbReference type="HOGENOM" id="CLU_3207444_0_0_1"/>
<keyword evidence="3" id="KW-1185">Reference proteome</keyword>
<dbReference type="AlphaFoldDB" id="D6RCV3"/>
<gene>
    <name evidence="1 2" type="primary">Gps1</name>
</gene>
<evidence type="ECO:0000313" key="2">
    <source>
        <dbReference type="MGI" id="MGI:2384801"/>
    </source>
</evidence>
<dbReference type="ExpressionAtlas" id="D6RCV3">
    <property type="expression patterns" value="baseline and differential"/>
</dbReference>
<dbReference type="GeneTree" id="ENSGT00510000046608"/>
<accession>D6RCV3</accession>
<reference evidence="1" key="3">
    <citation type="submission" date="2025-08" db="UniProtKB">
        <authorList>
            <consortium name="Ensembl"/>
        </authorList>
    </citation>
    <scope>IDENTIFICATION</scope>
    <source>
        <strain evidence="1">C57BL/6J</strain>
    </source>
</reference>
<dbReference type="Ensembl" id="ENSMUST00000153678.8">
    <property type="protein sequence ID" value="ENSMUSP00000123512.2"/>
    <property type="gene ID" value="ENSMUSG00000025156.18"/>
</dbReference>
<dbReference type="Proteomes" id="UP000000589">
    <property type="component" value="Chromosome 11"/>
</dbReference>
<dbReference type="AGR" id="MGI:2384801"/>
<reference evidence="1 3" key="2">
    <citation type="journal article" date="2011" name="PLoS Biol.">
        <title>Modernizing reference genome assemblies.</title>
        <authorList>
            <person name="Church D.M."/>
            <person name="Schneider V.A."/>
            <person name="Graves T."/>
            <person name="Auger K."/>
            <person name="Cunningham F."/>
            <person name="Bouk N."/>
            <person name="Chen H.C."/>
            <person name="Agarwala R."/>
            <person name="McLaren W.M."/>
            <person name="Ritchie G.R."/>
            <person name="Albracht D."/>
            <person name="Kremitzki M."/>
            <person name="Rock S."/>
            <person name="Kotkiewicz H."/>
            <person name="Kremitzki C."/>
            <person name="Wollam A."/>
            <person name="Trani L."/>
            <person name="Fulton L."/>
            <person name="Fulton R."/>
            <person name="Matthews L."/>
            <person name="Whitehead S."/>
            <person name="Chow W."/>
            <person name="Torrance J."/>
            <person name="Dunn M."/>
            <person name="Harden G."/>
            <person name="Threadgold G."/>
            <person name="Wood J."/>
            <person name="Collins J."/>
            <person name="Heath P."/>
            <person name="Griffiths G."/>
            <person name="Pelan S."/>
            <person name="Grafham D."/>
            <person name="Eichler E.E."/>
            <person name="Weinstock G."/>
            <person name="Mardis E.R."/>
            <person name="Wilson R.K."/>
            <person name="Howe K."/>
            <person name="Flicek P."/>
            <person name="Hubbard T."/>
        </authorList>
    </citation>
    <scope>NUCLEOTIDE SEQUENCE [LARGE SCALE GENOMIC DNA]</scope>
    <source>
        <strain evidence="1 3">C57BL/6J</strain>
    </source>
</reference>
<dbReference type="VEuPathDB" id="HostDB:ENSMUSG00000025156"/>
<dbReference type="Antibodypedia" id="19873">
    <property type="antibodies" value="354 antibodies from 35 providers"/>
</dbReference>
<dbReference type="MGI" id="MGI:2384801">
    <property type="gene designation" value="Gps1"/>
</dbReference>
<evidence type="ECO:0000313" key="1">
    <source>
        <dbReference type="Ensembl" id="ENSMUSP00000123512.2"/>
    </source>
</evidence>
<protein>
    <submittedName>
        <fullName evidence="1">G protein pathway suppressor 1</fullName>
    </submittedName>
</protein>
<organism evidence="1 3">
    <name type="scientific">Mus musculus</name>
    <name type="common">Mouse</name>
    <dbReference type="NCBI Taxonomy" id="10090"/>
    <lineage>
        <taxon>Eukaryota</taxon>
        <taxon>Metazoa</taxon>
        <taxon>Chordata</taxon>
        <taxon>Craniata</taxon>
        <taxon>Vertebrata</taxon>
        <taxon>Euteleostomi</taxon>
        <taxon>Mammalia</taxon>
        <taxon>Eutheria</taxon>
        <taxon>Euarchontoglires</taxon>
        <taxon>Glires</taxon>
        <taxon>Rodentia</taxon>
        <taxon>Myomorpha</taxon>
        <taxon>Muroidea</taxon>
        <taxon>Muridae</taxon>
        <taxon>Murinae</taxon>
        <taxon>Mus</taxon>
        <taxon>Mus</taxon>
    </lineage>
</organism>